<dbReference type="PANTHER" id="PTHR30154:SF34">
    <property type="entry name" value="TRANSCRIPTIONAL REGULATOR AZLB"/>
    <property type="match status" value="1"/>
</dbReference>
<protein>
    <submittedName>
        <fullName evidence="6">Lrp/AsnC family leucine-responsive transcriptional regulator</fullName>
    </submittedName>
</protein>
<evidence type="ECO:0000256" key="2">
    <source>
        <dbReference type="ARBA" id="ARBA00023125"/>
    </source>
</evidence>
<sequence>MRSGPGRASIETSAPTPDILEGRPGSSLVSPAEGEIAAPTVYDVSQRAGLPTGVPRHMTAREIDRSTARRRSEESKMSGQAAQASASPTRSQSAGREAVMQLDKIDFRLLDLVQRDNRLCSEQLGGKVGLSASGVQRRLKRLRSTGVIEADVSIISPKAIGRNVTAVVLISLERARADTVDRLKRQIRNMPEVMSAFCVTGLADLVLLVTVNDMEDYERFARRLTDESSDIKRIETMVVMDRFKAGFTLPIASIAWC</sequence>
<dbReference type="InterPro" id="IPR011008">
    <property type="entry name" value="Dimeric_a/b-barrel"/>
</dbReference>
<dbReference type="InterPro" id="IPR000485">
    <property type="entry name" value="AsnC-type_HTH_dom"/>
</dbReference>
<dbReference type="Pfam" id="PF01037">
    <property type="entry name" value="AsnC_trans_reg"/>
    <property type="match status" value="1"/>
</dbReference>
<name>A0ABV2S6R2_BRAJP</name>
<keyword evidence="7" id="KW-1185">Reference proteome</keyword>
<dbReference type="InterPro" id="IPR036390">
    <property type="entry name" value="WH_DNA-bd_sf"/>
</dbReference>
<keyword evidence="3" id="KW-0804">Transcription</keyword>
<evidence type="ECO:0000259" key="5">
    <source>
        <dbReference type="PROSITE" id="PS50956"/>
    </source>
</evidence>
<evidence type="ECO:0000256" key="1">
    <source>
        <dbReference type="ARBA" id="ARBA00023015"/>
    </source>
</evidence>
<proteinExistence type="predicted"/>
<evidence type="ECO:0000313" key="7">
    <source>
        <dbReference type="Proteomes" id="UP001549291"/>
    </source>
</evidence>
<keyword evidence="2" id="KW-0238">DNA-binding</keyword>
<dbReference type="Pfam" id="PF13412">
    <property type="entry name" value="HTH_24"/>
    <property type="match status" value="1"/>
</dbReference>
<reference evidence="6 7" key="1">
    <citation type="submission" date="2024-06" db="EMBL/GenBank/DDBJ databases">
        <title>Genomic Encyclopedia of Type Strains, Phase V (KMG-V): Genome sequencing to study the core and pangenomes of soil and plant-associated prokaryotes.</title>
        <authorList>
            <person name="Whitman W."/>
        </authorList>
    </citation>
    <scope>NUCLEOTIDE SEQUENCE [LARGE SCALE GENOMIC DNA]</scope>
    <source>
        <strain evidence="6 7">USDA 160</strain>
    </source>
</reference>
<feature type="compositionally biased region" description="Basic and acidic residues" evidence="4">
    <location>
        <begin position="59"/>
        <end position="76"/>
    </location>
</feature>
<evidence type="ECO:0000256" key="4">
    <source>
        <dbReference type="SAM" id="MobiDB-lite"/>
    </source>
</evidence>
<dbReference type="SUPFAM" id="SSF46785">
    <property type="entry name" value="Winged helix' DNA-binding domain"/>
    <property type="match status" value="1"/>
</dbReference>
<dbReference type="Proteomes" id="UP001549291">
    <property type="component" value="Unassembled WGS sequence"/>
</dbReference>
<dbReference type="Gene3D" id="1.10.10.10">
    <property type="entry name" value="Winged helix-like DNA-binding domain superfamily/Winged helix DNA-binding domain"/>
    <property type="match status" value="1"/>
</dbReference>
<comment type="caution">
    <text evidence="6">The sequence shown here is derived from an EMBL/GenBank/DDBJ whole genome shotgun (WGS) entry which is preliminary data.</text>
</comment>
<accession>A0ABV2S6R2</accession>
<feature type="region of interest" description="Disordered" evidence="4">
    <location>
        <begin position="1"/>
        <end position="97"/>
    </location>
</feature>
<dbReference type="EMBL" id="JBEPTQ010000002">
    <property type="protein sequence ID" value="MET4724865.1"/>
    <property type="molecule type" value="Genomic_DNA"/>
</dbReference>
<feature type="domain" description="HTH asnC-type" evidence="5">
    <location>
        <begin position="102"/>
        <end position="163"/>
    </location>
</feature>
<dbReference type="InterPro" id="IPR019888">
    <property type="entry name" value="Tscrpt_reg_AsnC-like"/>
</dbReference>
<dbReference type="PROSITE" id="PS50956">
    <property type="entry name" value="HTH_ASNC_2"/>
    <property type="match status" value="1"/>
</dbReference>
<dbReference type="PRINTS" id="PR00033">
    <property type="entry name" value="HTHASNC"/>
</dbReference>
<dbReference type="InterPro" id="IPR019887">
    <property type="entry name" value="Tscrpt_reg_AsnC/Lrp_C"/>
</dbReference>
<dbReference type="PANTHER" id="PTHR30154">
    <property type="entry name" value="LEUCINE-RESPONSIVE REGULATORY PROTEIN"/>
    <property type="match status" value="1"/>
</dbReference>
<gene>
    <name evidence="6" type="ORF">ABIF63_008971</name>
</gene>
<dbReference type="Gene3D" id="3.30.70.920">
    <property type="match status" value="1"/>
</dbReference>
<feature type="compositionally biased region" description="Polar residues" evidence="4">
    <location>
        <begin position="77"/>
        <end position="94"/>
    </location>
</feature>
<evidence type="ECO:0000256" key="3">
    <source>
        <dbReference type="ARBA" id="ARBA00023163"/>
    </source>
</evidence>
<organism evidence="6 7">
    <name type="scientific">Bradyrhizobium japonicum</name>
    <dbReference type="NCBI Taxonomy" id="375"/>
    <lineage>
        <taxon>Bacteria</taxon>
        <taxon>Pseudomonadati</taxon>
        <taxon>Pseudomonadota</taxon>
        <taxon>Alphaproteobacteria</taxon>
        <taxon>Hyphomicrobiales</taxon>
        <taxon>Nitrobacteraceae</taxon>
        <taxon>Bradyrhizobium</taxon>
    </lineage>
</organism>
<evidence type="ECO:0000313" key="6">
    <source>
        <dbReference type="EMBL" id="MET4724865.1"/>
    </source>
</evidence>
<keyword evidence="1" id="KW-0805">Transcription regulation</keyword>
<dbReference type="InterPro" id="IPR036388">
    <property type="entry name" value="WH-like_DNA-bd_sf"/>
</dbReference>
<dbReference type="SMART" id="SM00344">
    <property type="entry name" value="HTH_ASNC"/>
    <property type="match status" value="1"/>
</dbReference>
<dbReference type="SUPFAM" id="SSF54909">
    <property type="entry name" value="Dimeric alpha+beta barrel"/>
    <property type="match status" value="1"/>
</dbReference>